<dbReference type="EMBL" id="BGPR01226863">
    <property type="protein sequence ID" value="GBL59739.1"/>
    <property type="molecule type" value="Genomic_DNA"/>
</dbReference>
<reference evidence="1 3" key="1">
    <citation type="journal article" date="2019" name="Sci. Rep.">
        <title>Orb-weaving spider Araneus ventricosus genome elucidates the spidroin gene catalogue.</title>
        <authorList>
            <person name="Kono N."/>
            <person name="Nakamura H."/>
            <person name="Ohtoshi R."/>
            <person name="Moran D.A.P."/>
            <person name="Shinohara A."/>
            <person name="Yoshida Y."/>
            <person name="Fujiwara M."/>
            <person name="Mori M."/>
            <person name="Tomita M."/>
            <person name="Arakawa K."/>
        </authorList>
    </citation>
    <scope>NUCLEOTIDE SEQUENCE [LARGE SCALE GENOMIC DNA]</scope>
</reference>
<feature type="non-terminal residue" evidence="1">
    <location>
        <position position="45"/>
    </location>
</feature>
<keyword evidence="3" id="KW-1185">Reference proteome</keyword>
<dbReference type="AlphaFoldDB" id="A0A4Y1ZMY3"/>
<evidence type="ECO:0000313" key="1">
    <source>
        <dbReference type="EMBL" id="GBL59593.1"/>
    </source>
</evidence>
<comment type="caution">
    <text evidence="1">The sequence shown here is derived from an EMBL/GenBank/DDBJ whole genome shotgun (WGS) entry which is preliminary data.</text>
</comment>
<dbReference type="Proteomes" id="UP000499080">
    <property type="component" value="Unassembled WGS sequence"/>
</dbReference>
<name>A0A4Y1ZMY3_ARAVE</name>
<evidence type="ECO:0000313" key="2">
    <source>
        <dbReference type="EMBL" id="GBL59739.1"/>
    </source>
</evidence>
<organism evidence="1 3">
    <name type="scientific">Araneus ventricosus</name>
    <name type="common">Orbweaver spider</name>
    <name type="synonym">Epeira ventricosa</name>
    <dbReference type="NCBI Taxonomy" id="182803"/>
    <lineage>
        <taxon>Eukaryota</taxon>
        <taxon>Metazoa</taxon>
        <taxon>Ecdysozoa</taxon>
        <taxon>Arthropoda</taxon>
        <taxon>Chelicerata</taxon>
        <taxon>Arachnida</taxon>
        <taxon>Araneae</taxon>
        <taxon>Araneomorphae</taxon>
        <taxon>Entelegynae</taxon>
        <taxon>Araneoidea</taxon>
        <taxon>Araneidae</taxon>
        <taxon>Araneus</taxon>
    </lineage>
</organism>
<gene>
    <name evidence="2" type="ORF">AVEN_149824_1</name>
    <name evidence="1" type="ORF">AVEN_45478_1</name>
</gene>
<accession>A0A4Y1ZMY3</accession>
<protein>
    <submittedName>
        <fullName evidence="1">Uncharacterized protein</fullName>
    </submittedName>
</protein>
<dbReference type="EMBL" id="BGPR01226828">
    <property type="protein sequence ID" value="GBL59593.1"/>
    <property type="molecule type" value="Genomic_DNA"/>
</dbReference>
<proteinExistence type="predicted"/>
<evidence type="ECO:0000313" key="3">
    <source>
        <dbReference type="Proteomes" id="UP000499080"/>
    </source>
</evidence>
<sequence>MHVKAVTEAPSKVCGISARDDYVRARIVDRTVMLTFETKADYINL</sequence>